<protein>
    <submittedName>
        <fullName evidence="2">Uncharacterized protein</fullName>
    </submittedName>
</protein>
<dbReference type="GO" id="GO:0004176">
    <property type="term" value="F:ATP-dependent peptidase activity"/>
    <property type="evidence" value="ECO:0007669"/>
    <property type="project" value="TreeGrafter"/>
</dbReference>
<dbReference type="GO" id="GO:0006515">
    <property type="term" value="P:protein quality control for misfolded or incompletely synthesized proteins"/>
    <property type="evidence" value="ECO:0007669"/>
    <property type="project" value="TreeGrafter"/>
</dbReference>
<dbReference type="PANTHER" id="PTHR10381:SF11">
    <property type="entry name" value="ATP-DEPENDENT CLP PROTEASE PROTEOLYTIC SUBUNIT, MITOCHONDRIAL"/>
    <property type="match status" value="1"/>
</dbReference>
<dbReference type="PANTHER" id="PTHR10381">
    <property type="entry name" value="ATP-DEPENDENT CLP PROTEASE PROTEOLYTIC SUBUNIT"/>
    <property type="match status" value="1"/>
</dbReference>
<reference evidence="2" key="1">
    <citation type="submission" date="2020-07" db="EMBL/GenBank/DDBJ databases">
        <authorList>
            <person name="Lin J."/>
        </authorList>
    </citation>
    <scope>NUCLEOTIDE SEQUENCE</scope>
</reference>
<gene>
    <name evidence="2" type="ORF">CB5_LOCUS18453</name>
</gene>
<dbReference type="GO" id="GO:0009368">
    <property type="term" value="C:endopeptidase Clp complex"/>
    <property type="evidence" value="ECO:0007669"/>
    <property type="project" value="TreeGrafter"/>
</dbReference>
<sequence>MGKVGAAKVAAAAESRIMSGPLVAAAAELGAAEWRRWNTAAAKAWVAIAARVAAATLCSTASAAHLLGAGSFTKKVGCGSLAVLVDQEFALLLGDSCWDFVKTFGGGTCPAAEFAMVTRREKVVGPAAYLTKTRFREDGREHGITITYSRVGVGEAASSDADVDLPRLRFRLRLRSLLRRGKKRTQEKKKEREKCIRASDKAIHAKEILKLRERLYAIYARHTHQPVHRIERFMERDTYMSPAEAKKCGLIDAVIQNCPITTDASGGGGGCGDGKRETEEDAAGRGGGGGGGKREIEEL</sequence>
<dbReference type="Gene3D" id="3.90.226.10">
    <property type="entry name" value="2-enoyl-CoA Hydratase, Chain A, domain 1"/>
    <property type="match status" value="1"/>
</dbReference>
<dbReference type="InterPro" id="IPR023562">
    <property type="entry name" value="ClpP/TepA"/>
</dbReference>
<dbReference type="SUPFAM" id="SSF52096">
    <property type="entry name" value="ClpP/crotonase"/>
    <property type="match status" value="1"/>
</dbReference>
<accession>A0A6V7PWK3</accession>
<dbReference type="InterPro" id="IPR029045">
    <property type="entry name" value="ClpP/crotonase-like_dom_sf"/>
</dbReference>
<dbReference type="GO" id="GO:0051117">
    <property type="term" value="F:ATPase binding"/>
    <property type="evidence" value="ECO:0007669"/>
    <property type="project" value="TreeGrafter"/>
</dbReference>
<feature type="region of interest" description="Disordered" evidence="1">
    <location>
        <begin position="265"/>
        <end position="299"/>
    </location>
</feature>
<organism evidence="2">
    <name type="scientific">Ananas comosus var. bracteatus</name>
    <name type="common">red pineapple</name>
    <dbReference type="NCBI Taxonomy" id="296719"/>
    <lineage>
        <taxon>Eukaryota</taxon>
        <taxon>Viridiplantae</taxon>
        <taxon>Streptophyta</taxon>
        <taxon>Embryophyta</taxon>
        <taxon>Tracheophyta</taxon>
        <taxon>Spermatophyta</taxon>
        <taxon>Magnoliopsida</taxon>
        <taxon>Liliopsida</taxon>
        <taxon>Poales</taxon>
        <taxon>Bromeliaceae</taxon>
        <taxon>Bromelioideae</taxon>
        <taxon>Ananas</taxon>
    </lineage>
</organism>
<dbReference type="Pfam" id="PF05910">
    <property type="entry name" value="DUF868"/>
    <property type="match status" value="1"/>
</dbReference>
<dbReference type="InterPro" id="IPR008586">
    <property type="entry name" value="DUF868_pln"/>
</dbReference>
<dbReference type="AlphaFoldDB" id="A0A6V7PWK3"/>
<evidence type="ECO:0000313" key="2">
    <source>
        <dbReference type="EMBL" id="CAD1835242.1"/>
    </source>
</evidence>
<dbReference type="EMBL" id="LR862153">
    <property type="protein sequence ID" value="CAD1835242.1"/>
    <property type="molecule type" value="Genomic_DNA"/>
</dbReference>
<dbReference type="GO" id="GO:0004252">
    <property type="term" value="F:serine-type endopeptidase activity"/>
    <property type="evidence" value="ECO:0007669"/>
    <property type="project" value="TreeGrafter"/>
</dbReference>
<evidence type="ECO:0000256" key="1">
    <source>
        <dbReference type="SAM" id="MobiDB-lite"/>
    </source>
</evidence>
<dbReference type="Pfam" id="PF00574">
    <property type="entry name" value="CLP_protease"/>
    <property type="match status" value="1"/>
</dbReference>
<name>A0A6V7PWK3_ANACO</name>
<proteinExistence type="predicted"/>